<keyword evidence="2" id="KW-1185">Reference proteome</keyword>
<sequence length="41" mass="4844">DERAAGQERLDKLHELDELRPGAYDNAIIYKRRPDAFMIRT</sequence>
<proteinExistence type="predicted"/>
<comment type="caution">
    <text evidence="1">The sequence shown here is derived from an EMBL/GenBank/DDBJ whole genome shotgun (WGS) entry which is preliminary data.</text>
</comment>
<evidence type="ECO:0000313" key="1">
    <source>
        <dbReference type="EMBL" id="MCI94222.1"/>
    </source>
</evidence>
<dbReference type="EMBL" id="LXQA011350564">
    <property type="protein sequence ID" value="MCI94222.1"/>
    <property type="molecule type" value="Genomic_DNA"/>
</dbReference>
<evidence type="ECO:0000313" key="2">
    <source>
        <dbReference type="Proteomes" id="UP000265520"/>
    </source>
</evidence>
<protein>
    <submittedName>
        <fullName evidence="1">Uncharacterized protein</fullName>
    </submittedName>
</protein>
<accession>A0A392W3E0</accession>
<reference evidence="1 2" key="1">
    <citation type="journal article" date="2018" name="Front. Plant Sci.">
        <title>Red Clover (Trifolium pratense) and Zigzag Clover (T. medium) - A Picture of Genomic Similarities and Differences.</title>
        <authorList>
            <person name="Dluhosova J."/>
            <person name="Istvanek J."/>
            <person name="Nedelnik J."/>
            <person name="Repkova J."/>
        </authorList>
    </citation>
    <scope>NUCLEOTIDE SEQUENCE [LARGE SCALE GENOMIC DNA]</scope>
    <source>
        <strain evidence="2">cv. 10/8</strain>
        <tissue evidence="1">Leaf</tissue>
    </source>
</reference>
<feature type="non-terminal residue" evidence="1">
    <location>
        <position position="1"/>
    </location>
</feature>
<name>A0A392W3E0_9FABA</name>
<dbReference type="AlphaFoldDB" id="A0A392W3E0"/>
<dbReference type="Proteomes" id="UP000265520">
    <property type="component" value="Unassembled WGS sequence"/>
</dbReference>
<organism evidence="1 2">
    <name type="scientific">Trifolium medium</name>
    <dbReference type="NCBI Taxonomy" id="97028"/>
    <lineage>
        <taxon>Eukaryota</taxon>
        <taxon>Viridiplantae</taxon>
        <taxon>Streptophyta</taxon>
        <taxon>Embryophyta</taxon>
        <taxon>Tracheophyta</taxon>
        <taxon>Spermatophyta</taxon>
        <taxon>Magnoliopsida</taxon>
        <taxon>eudicotyledons</taxon>
        <taxon>Gunneridae</taxon>
        <taxon>Pentapetalae</taxon>
        <taxon>rosids</taxon>
        <taxon>fabids</taxon>
        <taxon>Fabales</taxon>
        <taxon>Fabaceae</taxon>
        <taxon>Papilionoideae</taxon>
        <taxon>50 kb inversion clade</taxon>
        <taxon>NPAAA clade</taxon>
        <taxon>Hologalegina</taxon>
        <taxon>IRL clade</taxon>
        <taxon>Trifolieae</taxon>
        <taxon>Trifolium</taxon>
    </lineage>
</organism>